<dbReference type="Gene3D" id="1.10.10.10">
    <property type="entry name" value="Winged helix-like DNA-binding domain superfamily/Winged helix DNA-binding domain"/>
    <property type="match status" value="1"/>
</dbReference>
<dbReference type="SUPFAM" id="SSF46785">
    <property type="entry name" value="Winged helix' DNA-binding domain"/>
    <property type="match status" value="1"/>
</dbReference>
<dbReference type="InterPro" id="IPR036390">
    <property type="entry name" value="WH_DNA-bd_sf"/>
</dbReference>
<evidence type="ECO:0000256" key="2">
    <source>
        <dbReference type="ARBA" id="ARBA00023015"/>
    </source>
</evidence>
<dbReference type="Pfam" id="PF03466">
    <property type="entry name" value="LysR_substrate"/>
    <property type="match status" value="1"/>
</dbReference>
<reference evidence="7" key="1">
    <citation type="submission" date="2016-09" db="EMBL/GenBank/DDBJ databases">
        <authorList>
            <person name="Varghese N."/>
            <person name="Submissions S."/>
        </authorList>
    </citation>
    <scope>NUCLEOTIDE SEQUENCE [LARGE SCALE GENOMIC DNA]</scope>
    <source>
        <strain evidence="7">JS23</strain>
    </source>
</reference>
<dbReference type="InterPro" id="IPR050950">
    <property type="entry name" value="HTH-type_LysR_regulators"/>
</dbReference>
<feature type="domain" description="HTH lysR-type" evidence="5">
    <location>
        <begin position="12"/>
        <end position="69"/>
    </location>
</feature>
<dbReference type="STRING" id="1770053.SAMN05216551_101370"/>
<name>A0A1H2PKK4_9BURK</name>
<evidence type="ECO:0000256" key="1">
    <source>
        <dbReference type="ARBA" id="ARBA00009437"/>
    </source>
</evidence>
<dbReference type="EMBL" id="FNLO01000001">
    <property type="protein sequence ID" value="SDV46481.1"/>
    <property type="molecule type" value="Genomic_DNA"/>
</dbReference>
<organism evidence="6 7">
    <name type="scientific">Chitinasiproducens palmae</name>
    <dbReference type="NCBI Taxonomy" id="1770053"/>
    <lineage>
        <taxon>Bacteria</taxon>
        <taxon>Pseudomonadati</taxon>
        <taxon>Pseudomonadota</taxon>
        <taxon>Betaproteobacteria</taxon>
        <taxon>Burkholderiales</taxon>
        <taxon>Burkholderiaceae</taxon>
        <taxon>Chitinasiproducens</taxon>
    </lineage>
</organism>
<dbReference type="AlphaFoldDB" id="A0A1H2PKK4"/>
<dbReference type="OrthoDB" id="5914299at2"/>
<keyword evidence="4" id="KW-0804">Transcription</keyword>
<protein>
    <submittedName>
        <fullName evidence="6">DNA-binding transcriptional regulator, LysR family</fullName>
    </submittedName>
</protein>
<keyword evidence="2" id="KW-0805">Transcription regulation</keyword>
<dbReference type="InterPro" id="IPR005119">
    <property type="entry name" value="LysR_subst-bd"/>
</dbReference>
<sequence>MTQIDQFFFRQLKVRHLHLLVALADLPTVERVAKLLHVTQPAVSRMIADLERGLGVALFEKDGRRIRPTGAGAHLVRHARDMLAQAQRASDTLSALANGLGGRLEVGMLSVASPVLLPRATVQFKSRAPTTTVALHEGTLDRLLPALQSGRLDLVVGRIAKDTLDDATLSFEALFDDPSVIVAAREHPLARFPALAWADLAGAAWILPTVSAPMHRRLLSVLARHGLPPPSDVIECDNDHVSLIRDSQRLAIMPRSLATRLVVDAAFWIAPLELGTLLGPVGMVWRDDVAAPTALAVFQDCLRAVAAAMAFESDG</sequence>
<dbReference type="InterPro" id="IPR000847">
    <property type="entry name" value="LysR_HTH_N"/>
</dbReference>
<keyword evidence="3 6" id="KW-0238">DNA-binding</keyword>
<dbReference type="GO" id="GO:0003677">
    <property type="term" value="F:DNA binding"/>
    <property type="evidence" value="ECO:0007669"/>
    <property type="project" value="UniProtKB-KW"/>
</dbReference>
<dbReference type="PROSITE" id="PS50931">
    <property type="entry name" value="HTH_LYSR"/>
    <property type="match status" value="1"/>
</dbReference>
<dbReference type="Proteomes" id="UP000243719">
    <property type="component" value="Unassembled WGS sequence"/>
</dbReference>
<dbReference type="PRINTS" id="PR00039">
    <property type="entry name" value="HTHLYSR"/>
</dbReference>
<gene>
    <name evidence="6" type="ORF">SAMN05216551_101370</name>
</gene>
<evidence type="ECO:0000313" key="7">
    <source>
        <dbReference type="Proteomes" id="UP000243719"/>
    </source>
</evidence>
<dbReference type="SUPFAM" id="SSF53850">
    <property type="entry name" value="Periplasmic binding protein-like II"/>
    <property type="match status" value="1"/>
</dbReference>
<dbReference type="PANTHER" id="PTHR30419">
    <property type="entry name" value="HTH-TYPE TRANSCRIPTIONAL REGULATOR YBHD"/>
    <property type="match status" value="1"/>
</dbReference>
<dbReference type="RefSeq" id="WP_091903959.1">
    <property type="nucleotide sequence ID" value="NZ_FNLO01000001.1"/>
</dbReference>
<dbReference type="InterPro" id="IPR036388">
    <property type="entry name" value="WH-like_DNA-bd_sf"/>
</dbReference>
<dbReference type="GO" id="GO:0003700">
    <property type="term" value="F:DNA-binding transcription factor activity"/>
    <property type="evidence" value="ECO:0007669"/>
    <property type="project" value="InterPro"/>
</dbReference>
<dbReference type="PANTHER" id="PTHR30419:SF8">
    <property type="entry name" value="NITROGEN ASSIMILATION TRANSCRIPTIONAL ACTIVATOR-RELATED"/>
    <property type="match status" value="1"/>
</dbReference>
<evidence type="ECO:0000256" key="3">
    <source>
        <dbReference type="ARBA" id="ARBA00023125"/>
    </source>
</evidence>
<dbReference type="GO" id="GO:0005829">
    <property type="term" value="C:cytosol"/>
    <property type="evidence" value="ECO:0007669"/>
    <property type="project" value="TreeGrafter"/>
</dbReference>
<accession>A0A1H2PKK4</accession>
<evidence type="ECO:0000259" key="5">
    <source>
        <dbReference type="PROSITE" id="PS50931"/>
    </source>
</evidence>
<evidence type="ECO:0000313" key="6">
    <source>
        <dbReference type="EMBL" id="SDV46481.1"/>
    </source>
</evidence>
<comment type="similarity">
    <text evidence="1">Belongs to the LysR transcriptional regulatory family.</text>
</comment>
<dbReference type="FunFam" id="1.10.10.10:FF:000001">
    <property type="entry name" value="LysR family transcriptional regulator"/>
    <property type="match status" value="1"/>
</dbReference>
<dbReference type="Gene3D" id="3.40.190.10">
    <property type="entry name" value="Periplasmic binding protein-like II"/>
    <property type="match status" value="2"/>
</dbReference>
<keyword evidence="7" id="KW-1185">Reference proteome</keyword>
<evidence type="ECO:0000256" key="4">
    <source>
        <dbReference type="ARBA" id="ARBA00023163"/>
    </source>
</evidence>
<dbReference type="Pfam" id="PF00126">
    <property type="entry name" value="HTH_1"/>
    <property type="match status" value="1"/>
</dbReference>
<proteinExistence type="inferred from homology"/>